<organism evidence="1 2">
    <name type="scientific">Leucogyrophana mollusca</name>
    <dbReference type="NCBI Taxonomy" id="85980"/>
    <lineage>
        <taxon>Eukaryota</taxon>
        <taxon>Fungi</taxon>
        <taxon>Dikarya</taxon>
        <taxon>Basidiomycota</taxon>
        <taxon>Agaricomycotina</taxon>
        <taxon>Agaricomycetes</taxon>
        <taxon>Agaricomycetidae</taxon>
        <taxon>Boletales</taxon>
        <taxon>Boletales incertae sedis</taxon>
        <taxon>Leucogyrophana</taxon>
    </lineage>
</organism>
<protein>
    <submittedName>
        <fullName evidence="1">Uncharacterized protein</fullName>
    </submittedName>
</protein>
<keyword evidence="2" id="KW-1185">Reference proteome</keyword>
<evidence type="ECO:0000313" key="2">
    <source>
        <dbReference type="Proteomes" id="UP000790709"/>
    </source>
</evidence>
<evidence type="ECO:0000313" key="1">
    <source>
        <dbReference type="EMBL" id="KAH7918032.1"/>
    </source>
</evidence>
<dbReference type="EMBL" id="MU266870">
    <property type="protein sequence ID" value="KAH7918032.1"/>
    <property type="molecule type" value="Genomic_DNA"/>
</dbReference>
<sequence length="177" mass="20180">MGYYSRRSADTMQGGKLSLHICILSQKFYTDSRCRNGEQLVFNIRRTNVYPVIRLGTAITSTPIMVLYPDVRAKGIEEIHRATVRDNHHLLHVNAIIEELYRQSVVIPLILLRTNTGTHVNRATNGIDQAEGMFESLPPYAYLEQHAYSSEPVGIRVKDNKIPPKDFVSDRFMSPHV</sequence>
<accession>A0ACB8B008</accession>
<name>A0ACB8B008_9AGAM</name>
<comment type="caution">
    <text evidence="1">The sequence shown here is derived from an EMBL/GenBank/DDBJ whole genome shotgun (WGS) entry which is preliminary data.</text>
</comment>
<reference evidence="1" key="1">
    <citation type="journal article" date="2021" name="New Phytol.">
        <title>Evolutionary innovations through gain and loss of genes in the ectomycorrhizal Boletales.</title>
        <authorList>
            <person name="Wu G."/>
            <person name="Miyauchi S."/>
            <person name="Morin E."/>
            <person name="Kuo A."/>
            <person name="Drula E."/>
            <person name="Varga T."/>
            <person name="Kohler A."/>
            <person name="Feng B."/>
            <person name="Cao Y."/>
            <person name="Lipzen A."/>
            <person name="Daum C."/>
            <person name="Hundley H."/>
            <person name="Pangilinan J."/>
            <person name="Johnson J."/>
            <person name="Barry K."/>
            <person name="LaButti K."/>
            <person name="Ng V."/>
            <person name="Ahrendt S."/>
            <person name="Min B."/>
            <person name="Choi I.G."/>
            <person name="Park H."/>
            <person name="Plett J.M."/>
            <person name="Magnuson J."/>
            <person name="Spatafora J.W."/>
            <person name="Nagy L.G."/>
            <person name="Henrissat B."/>
            <person name="Grigoriev I.V."/>
            <person name="Yang Z.L."/>
            <person name="Xu J."/>
            <person name="Martin F.M."/>
        </authorList>
    </citation>
    <scope>NUCLEOTIDE SEQUENCE</scope>
    <source>
        <strain evidence="1">KUC20120723A-06</strain>
    </source>
</reference>
<proteinExistence type="predicted"/>
<gene>
    <name evidence="1" type="ORF">BV22DRAFT_920080</name>
</gene>
<dbReference type="Proteomes" id="UP000790709">
    <property type="component" value="Unassembled WGS sequence"/>
</dbReference>